<keyword evidence="4" id="KW-0804">Transcription</keyword>
<dbReference type="Pfam" id="PF03466">
    <property type="entry name" value="LysR_substrate"/>
    <property type="match status" value="1"/>
</dbReference>
<feature type="domain" description="HTH lysR-type" evidence="5">
    <location>
        <begin position="6"/>
        <end position="63"/>
    </location>
</feature>
<comment type="similarity">
    <text evidence="1">Belongs to the LysR transcriptional regulatory family.</text>
</comment>
<dbReference type="InterPro" id="IPR036388">
    <property type="entry name" value="WH-like_DNA-bd_sf"/>
</dbReference>
<dbReference type="RefSeq" id="WP_380686482.1">
    <property type="nucleotide sequence ID" value="NZ_JBHRSS010000002.1"/>
</dbReference>
<accession>A0ABV7EM13</accession>
<evidence type="ECO:0000313" key="7">
    <source>
        <dbReference type="Proteomes" id="UP001595462"/>
    </source>
</evidence>
<dbReference type="SUPFAM" id="SSF46785">
    <property type="entry name" value="Winged helix' DNA-binding domain"/>
    <property type="match status" value="1"/>
</dbReference>
<dbReference type="PANTHER" id="PTHR30126:SF94">
    <property type="entry name" value="LYSR FAMILY TRANSCRIPTIONAL REGULATOR"/>
    <property type="match status" value="1"/>
</dbReference>
<proteinExistence type="inferred from homology"/>
<evidence type="ECO:0000256" key="4">
    <source>
        <dbReference type="ARBA" id="ARBA00023163"/>
    </source>
</evidence>
<dbReference type="PROSITE" id="PS50931">
    <property type="entry name" value="HTH_LYSR"/>
    <property type="match status" value="1"/>
</dbReference>
<dbReference type="InterPro" id="IPR005119">
    <property type="entry name" value="LysR_subst-bd"/>
</dbReference>
<evidence type="ECO:0000256" key="3">
    <source>
        <dbReference type="ARBA" id="ARBA00023125"/>
    </source>
</evidence>
<dbReference type="Gene3D" id="3.40.190.10">
    <property type="entry name" value="Periplasmic binding protein-like II"/>
    <property type="match status" value="2"/>
</dbReference>
<dbReference type="PRINTS" id="PR00039">
    <property type="entry name" value="HTHLYSR"/>
</dbReference>
<keyword evidence="2" id="KW-0805">Transcription regulation</keyword>
<keyword evidence="7" id="KW-1185">Reference proteome</keyword>
<dbReference type="Gene3D" id="1.10.10.10">
    <property type="entry name" value="Winged helix-like DNA-binding domain superfamily/Winged helix DNA-binding domain"/>
    <property type="match status" value="1"/>
</dbReference>
<evidence type="ECO:0000256" key="2">
    <source>
        <dbReference type="ARBA" id="ARBA00023015"/>
    </source>
</evidence>
<dbReference type="SUPFAM" id="SSF53850">
    <property type="entry name" value="Periplasmic binding protein-like II"/>
    <property type="match status" value="1"/>
</dbReference>
<evidence type="ECO:0000256" key="1">
    <source>
        <dbReference type="ARBA" id="ARBA00009437"/>
    </source>
</evidence>
<gene>
    <name evidence="6" type="ORF">ACFOSU_03455</name>
</gene>
<dbReference type="PANTHER" id="PTHR30126">
    <property type="entry name" value="HTH-TYPE TRANSCRIPTIONAL REGULATOR"/>
    <property type="match status" value="1"/>
</dbReference>
<protein>
    <submittedName>
        <fullName evidence="6">LysR substrate-binding domain-containing protein</fullName>
    </submittedName>
</protein>
<organism evidence="6 7">
    <name type="scientific">Salinisphaera aquimarina</name>
    <dbReference type="NCBI Taxonomy" id="2094031"/>
    <lineage>
        <taxon>Bacteria</taxon>
        <taxon>Pseudomonadati</taxon>
        <taxon>Pseudomonadota</taxon>
        <taxon>Gammaproteobacteria</taxon>
        <taxon>Salinisphaerales</taxon>
        <taxon>Salinisphaeraceae</taxon>
        <taxon>Salinisphaera</taxon>
    </lineage>
</organism>
<comment type="caution">
    <text evidence="6">The sequence shown here is derived from an EMBL/GenBank/DDBJ whole genome shotgun (WGS) entry which is preliminary data.</text>
</comment>
<reference evidence="7" key="1">
    <citation type="journal article" date="2019" name="Int. J. Syst. Evol. Microbiol.">
        <title>The Global Catalogue of Microorganisms (GCM) 10K type strain sequencing project: providing services to taxonomists for standard genome sequencing and annotation.</title>
        <authorList>
            <consortium name="The Broad Institute Genomics Platform"/>
            <consortium name="The Broad Institute Genome Sequencing Center for Infectious Disease"/>
            <person name="Wu L."/>
            <person name="Ma J."/>
        </authorList>
    </citation>
    <scope>NUCLEOTIDE SEQUENCE [LARGE SCALE GENOMIC DNA]</scope>
    <source>
        <strain evidence="7">KCTC 52640</strain>
    </source>
</reference>
<dbReference type="Proteomes" id="UP001595462">
    <property type="component" value="Unassembled WGS sequence"/>
</dbReference>
<name>A0ABV7EM13_9GAMM</name>
<evidence type="ECO:0000313" key="6">
    <source>
        <dbReference type="EMBL" id="MFC3102941.1"/>
    </source>
</evidence>
<keyword evidence="3" id="KW-0238">DNA-binding</keyword>
<dbReference type="InterPro" id="IPR036390">
    <property type="entry name" value="WH_DNA-bd_sf"/>
</dbReference>
<sequence>MAHSHFTLRQLEIFAAVVRTGQVKRAADALYLSQAAVSQALTELSLMLDVPLFERKGRAIVPTASARQLLQLSGPPLEALHEIPERLSPRGVNQALSGQMSVAASSTIARYVLPRPLAMLRLIHPTLSIHVTSGNSADVETQVAELCADVGFIEGPSRRNDVVVSLWRTDVLQIIAPPNYQIGDIHAGRLADHPWVSREPGSGTRAVFEQSLALNGYPAPRAELVMNDSGAIVRAVAAGAGLACVSALAASQASTNAKVQYVQLEELQLTRPLWRVQRTTPVVSPLLTGFINALEQVIEESE</sequence>
<dbReference type="EMBL" id="JBHRSS010000002">
    <property type="protein sequence ID" value="MFC3102941.1"/>
    <property type="molecule type" value="Genomic_DNA"/>
</dbReference>
<dbReference type="InterPro" id="IPR000847">
    <property type="entry name" value="LysR_HTH_N"/>
</dbReference>
<evidence type="ECO:0000259" key="5">
    <source>
        <dbReference type="PROSITE" id="PS50931"/>
    </source>
</evidence>
<dbReference type="Pfam" id="PF00126">
    <property type="entry name" value="HTH_1"/>
    <property type="match status" value="1"/>
</dbReference>